<evidence type="ECO:0000313" key="1">
    <source>
        <dbReference type="EMBL" id="GLB86488.1"/>
    </source>
</evidence>
<evidence type="ECO:0000313" key="2">
    <source>
        <dbReference type="EMBL" id="GLD31919.1"/>
    </source>
</evidence>
<accession>A0A9P3UYQ8</accession>
<dbReference type="AlphaFoldDB" id="A0A9P3UYQ8"/>
<dbReference type="InterPro" id="IPR021133">
    <property type="entry name" value="HEAT_type_2"/>
</dbReference>
<evidence type="ECO:0008006" key="4">
    <source>
        <dbReference type="Google" id="ProtNLM"/>
    </source>
</evidence>
<organism evidence="2 3">
    <name type="scientific">Mycobacterium kiyosense</name>
    <dbReference type="NCBI Taxonomy" id="2871094"/>
    <lineage>
        <taxon>Bacteria</taxon>
        <taxon>Bacillati</taxon>
        <taxon>Actinomycetota</taxon>
        <taxon>Actinomycetes</taxon>
        <taxon>Mycobacteriales</taxon>
        <taxon>Mycobacteriaceae</taxon>
        <taxon>Mycobacterium</taxon>
    </lineage>
</organism>
<protein>
    <recommendedName>
        <fullName evidence="4">HEAT repeat domain-containing protein</fullName>
    </recommendedName>
</protein>
<reference evidence="2" key="1">
    <citation type="submission" date="2022-08" db="EMBL/GenBank/DDBJ databases">
        <title>Mycobacterium kiyosense sp. nov., scotochromogenic slow-glowing species isolated from respiratory specimens.</title>
        <authorList>
            <person name="Fukano H."/>
            <person name="Kazumi Y."/>
            <person name="Sakagami N."/>
            <person name="Ato M."/>
            <person name="Mitarai S."/>
            <person name="Hoshino Y."/>
        </authorList>
    </citation>
    <scope>NUCLEOTIDE SEQUENCE</scope>
    <source>
        <strain evidence="2">1413</strain>
        <strain evidence="1">SRL2020-028</strain>
    </source>
</reference>
<dbReference type="Proteomes" id="UP001165663">
    <property type="component" value="Unassembled WGS sequence"/>
</dbReference>
<dbReference type="PROSITE" id="PS50077">
    <property type="entry name" value="HEAT_REPEAT"/>
    <property type="match status" value="1"/>
</dbReference>
<dbReference type="Proteomes" id="UP001064782">
    <property type="component" value="Unassembled WGS sequence"/>
</dbReference>
<sequence length="215" mass="24282">MPPTHQWKRAHERLNADITKAAKRKNLPFRSITDLINTNERYPSLIPVLIDWLKNLENKSGLTQPTELHDLRDGLYRALTTVDAMGTEAVSLLFDSFYLQPPAPPIILATIGTALRYIAAPADYVRMRQVATDRSLSFGRAPLIEWLLRADPDDALPLAVSELDDPSVRPYILRSLRAIKHLPASLRSVIEPYLDDPDSEVRLQAKRTLAKLARD</sequence>
<dbReference type="InterPro" id="IPR016024">
    <property type="entry name" value="ARM-type_fold"/>
</dbReference>
<evidence type="ECO:0000313" key="3">
    <source>
        <dbReference type="Proteomes" id="UP001064782"/>
    </source>
</evidence>
<comment type="caution">
    <text evidence="2">The sequence shown here is derived from an EMBL/GenBank/DDBJ whole genome shotgun (WGS) entry which is preliminary data.</text>
</comment>
<dbReference type="EMBL" id="BRXE01000145">
    <property type="protein sequence ID" value="GLB86488.1"/>
    <property type="molecule type" value="Genomic_DNA"/>
</dbReference>
<gene>
    <name evidence="2" type="ORF">Mkiyose1413_38020</name>
    <name evidence="1" type="ORF">SRL2020028_57440</name>
</gene>
<dbReference type="RefSeq" id="WP_236976109.1">
    <property type="nucleotide sequence ID" value="NZ_BRXE01000145.1"/>
</dbReference>
<dbReference type="GeneID" id="83631171"/>
<keyword evidence="3" id="KW-1185">Reference proteome</keyword>
<proteinExistence type="predicted"/>
<dbReference type="SUPFAM" id="SSF48371">
    <property type="entry name" value="ARM repeat"/>
    <property type="match status" value="1"/>
</dbReference>
<name>A0A9P3UYQ8_9MYCO</name>
<dbReference type="EMBL" id="BRZI01000033">
    <property type="protein sequence ID" value="GLD31919.1"/>
    <property type="molecule type" value="Genomic_DNA"/>
</dbReference>